<dbReference type="RefSeq" id="WP_256622796.1">
    <property type="nucleotide sequence ID" value="NZ_JTEO01000004.1"/>
</dbReference>
<dbReference type="PANTHER" id="PTHR32432:SF3">
    <property type="entry name" value="ETHANOLAMINE UTILIZATION PROTEIN EUTJ"/>
    <property type="match status" value="1"/>
</dbReference>
<dbReference type="AlphaFoldDB" id="A0AAE3HA68"/>
<reference evidence="3 4" key="1">
    <citation type="journal article" date="2011" name="Appl. Environ. Microbiol.">
        <title>Methanogenic archaea isolated from Taiwan's Chelungpu fault.</title>
        <authorList>
            <person name="Wu S.Y."/>
            <person name="Lai M.C."/>
        </authorList>
    </citation>
    <scope>NUCLEOTIDE SEQUENCE [LARGE SCALE GENOMIC DNA]</scope>
    <source>
        <strain evidence="3 4">St545Mb</strain>
    </source>
</reference>
<dbReference type="EMBL" id="JTEO01000004">
    <property type="protein sequence ID" value="MCQ6962927.1"/>
    <property type="molecule type" value="Genomic_DNA"/>
</dbReference>
<proteinExistence type="predicted"/>
<sequence length="706" mass="75265">MNGSHFALDIGTRTVVGLIVEGEPLEVKAACICEHDERSMHDGQIHDVEKVAEVVGKVKSELEKQLGYKLTKASVAVAGRALRTSRAKVAIELPYREITEKEVSEIEFEAVARASSKIDGDERFSCVGYSVIGYELDGQGISNIIGHSGTSISVEVLATFLPEAVVNSMFAVLARCGMEIAGITLEPIAALSVAIPVDMRKLNLALVDIGAGTSDIAVTSDGTVIGYGMVAEAGDEITDFICDHYLVDFKKGEEIKQKLSACEKVEIQDFFGNVTEIQAAEVISAIGEEVDRLARHIADEILAINGKPPRAVVLVGGGSQTVTLKERLSVHLGVPVQRIGARLPAMIEQFRDNTGKVTGADMITPLGIALASIRKTGIGFTELTVNGAAVHLMALNSLTVMDALVAAHIKRIYPRPGLALTLKVNSQFMTVEGDAGKHAGILLGGKKATLGDPVGNGSVIEFEPPVDGSNASITVRELASRTGTPLLTGIIINDQGAEQMTPVLVNGKKASPGDSIPDRSEVSIQAATLLDVVLGRAGSGPQDRIQVTVNKRPKVLYRMRFDVTLNGSPVDAGKLSSIVVSEGDRIRICETGIDWTLAEIIEAPSRRKSISVILNGKKVVFNGREGSVMVNGRKAELSERVLDGDDITIKEGIDESPILSDLFEFMDINREELVGKSIRLIVNGAPARFTTPLSDGNKVSIEFPEV</sequence>
<keyword evidence="4" id="KW-1185">Reference proteome</keyword>
<dbReference type="CDD" id="cd24004">
    <property type="entry name" value="ASKHA_NBD_PilM-like"/>
    <property type="match status" value="1"/>
</dbReference>
<dbReference type="SMART" id="SM00842">
    <property type="entry name" value="FtsA"/>
    <property type="match status" value="1"/>
</dbReference>
<dbReference type="InterPro" id="IPR050696">
    <property type="entry name" value="FtsA/MreB"/>
</dbReference>
<dbReference type="InterPro" id="IPR003494">
    <property type="entry name" value="SHS2_FtsA"/>
</dbReference>
<evidence type="ECO:0000313" key="3">
    <source>
        <dbReference type="EMBL" id="MCQ6962927.1"/>
    </source>
</evidence>
<gene>
    <name evidence="3" type="ORF">PV02_07600</name>
</gene>
<dbReference type="Gene3D" id="3.30.420.40">
    <property type="match status" value="2"/>
</dbReference>
<comment type="caution">
    <text evidence="3">The sequence shown here is derived from an EMBL/GenBank/DDBJ whole genome shotgun (WGS) entry which is preliminary data.</text>
</comment>
<evidence type="ECO:0000259" key="2">
    <source>
        <dbReference type="SMART" id="SM00842"/>
    </source>
</evidence>
<accession>A0AAE3HA68</accession>
<organism evidence="3 4">
    <name type="scientific">Methanolobus chelungpuianus</name>
    <dbReference type="NCBI Taxonomy" id="502115"/>
    <lineage>
        <taxon>Archaea</taxon>
        <taxon>Methanobacteriati</taxon>
        <taxon>Methanobacteriota</taxon>
        <taxon>Stenosarchaea group</taxon>
        <taxon>Methanomicrobia</taxon>
        <taxon>Methanosarcinales</taxon>
        <taxon>Methanosarcinaceae</taxon>
        <taxon>Methanolobus</taxon>
    </lineage>
</organism>
<dbReference type="GO" id="GO:0003723">
    <property type="term" value="F:RNA binding"/>
    <property type="evidence" value="ECO:0007669"/>
    <property type="project" value="UniProtKB-KW"/>
</dbReference>
<keyword evidence="1" id="KW-0694">RNA-binding</keyword>
<name>A0AAE3HA68_9EURY</name>
<dbReference type="PANTHER" id="PTHR32432">
    <property type="entry name" value="CELL DIVISION PROTEIN FTSA-RELATED"/>
    <property type="match status" value="1"/>
</dbReference>
<protein>
    <recommendedName>
        <fullName evidence="2">SHS2 domain-containing protein</fullName>
    </recommendedName>
</protein>
<evidence type="ECO:0000256" key="1">
    <source>
        <dbReference type="PROSITE-ProRule" id="PRU00182"/>
    </source>
</evidence>
<dbReference type="Proteomes" id="UP001206983">
    <property type="component" value="Unassembled WGS sequence"/>
</dbReference>
<evidence type="ECO:0000313" key="4">
    <source>
        <dbReference type="Proteomes" id="UP001206983"/>
    </source>
</evidence>
<dbReference type="GO" id="GO:0051301">
    <property type="term" value="P:cell division"/>
    <property type="evidence" value="ECO:0007669"/>
    <property type="project" value="InterPro"/>
</dbReference>
<dbReference type="SUPFAM" id="SSF53067">
    <property type="entry name" value="Actin-like ATPase domain"/>
    <property type="match status" value="2"/>
</dbReference>
<dbReference type="PROSITE" id="PS50889">
    <property type="entry name" value="S4"/>
    <property type="match status" value="1"/>
</dbReference>
<dbReference type="InterPro" id="IPR043129">
    <property type="entry name" value="ATPase_NBD"/>
</dbReference>
<feature type="domain" description="SHS2" evidence="2">
    <location>
        <begin position="5"/>
        <end position="194"/>
    </location>
</feature>